<accession>A0ABT4ZN24</accession>
<dbReference type="RefSeq" id="WP_272109725.1">
    <property type="nucleotide sequence ID" value="NZ_JAQMTI010000068.1"/>
</dbReference>
<keyword evidence="2" id="KW-1185">Reference proteome</keyword>
<evidence type="ECO:0000313" key="1">
    <source>
        <dbReference type="EMBL" id="MDB9440689.1"/>
    </source>
</evidence>
<comment type="caution">
    <text evidence="1">The sequence shown here is derived from an EMBL/GenBank/DDBJ whole genome shotgun (WGS) entry which is preliminary data.</text>
</comment>
<evidence type="ECO:0008006" key="3">
    <source>
        <dbReference type="Google" id="ProtNLM"/>
    </source>
</evidence>
<proteinExistence type="predicted"/>
<evidence type="ECO:0000313" key="2">
    <source>
        <dbReference type="Proteomes" id="UP001211711"/>
    </source>
</evidence>
<dbReference type="EMBL" id="JAQMTI010000068">
    <property type="protein sequence ID" value="MDB9440689.1"/>
    <property type="molecule type" value="Genomic_DNA"/>
</dbReference>
<organism evidence="1 2">
    <name type="scientific">Sphaerospermopsis kisseleviana CS-549</name>
    <dbReference type="NCBI Taxonomy" id="3021783"/>
    <lineage>
        <taxon>Bacteria</taxon>
        <taxon>Bacillati</taxon>
        <taxon>Cyanobacteriota</taxon>
        <taxon>Cyanophyceae</taxon>
        <taxon>Nostocales</taxon>
        <taxon>Aphanizomenonaceae</taxon>
        <taxon>Sphaerospermopsis</taxon>
        <taxon>Sphaerospermopsis kisseleviana</taxon>
    </lineage>
</organism>
<sequence length="50" mass="5738">MRYQQNLSERQIAIVVLLSTSWPKIRTEVDKVCSVINATNLGDYQEISII</sequence>
<protein>
    <recommendedName>
        <fullName evidence="3">Transposase</fullName>
    </recommendedName>
</protein>
<dbReference type="Proteomes" id="UP001211711">
    <property type="component" value="Unassembled WGS sequence"/>
</dbReference>
<name>A0ABT4ZN24_9CYAN</name>
<gene>
    <name evidence="1" type="ORF">PN497_04835</name>
</gene>
<reference evidence="1 2" key="1">
    <citation type="submission" date="2023-01" db="EMBL/GenBank/DDBJ databases">
        <title>Genomes from the Australian National Cyanobacteria Reference Collection.</title>
        <authorList>
            <person name="Willis A."/>
            <person name="Lee E.M.F."/>
        </authorList>
    </citation>
    <scope>NUCLEOTIDE SEQUENCE [LARGE SCALE GENOMIC DNA]</scope>
    <source>
        <strain evidence="1 2">CS-549</strain>
    </source>
</reference>